<dbReference type="Gene3D" id="3.40.350.10">
    <property type="entry name" value="Creatinase/prolidase N-terminal domain"/>
    <property type="match status" value="1"/>
</dbReference>
<sequence>MTFTSLEQLPLAEHEFRIRRLKELLIRTIPQASGILVFARLNIYYLTGSWVNGLVWIPRDGEPVLLCRKGIDRARLDSPMTNMGEYRSFGQLQDILQDFEAPMGSTVAVDMTGLPWSLGRSLQKHLGTTTLVPGDHVLAKTRAIKSPWELTKMRRAGEIHNHCLCHILPHHLRPGMNEREISLKIWEVFMEHGHCGMMRMEHFGEEIFLGHVAAGDSGNYPSVFNGPVGLRGVHPVIPHMGDAGTVWHKHQPLTLDCGFCLDGYHSDKTQIYWDRNAIIPDQARKAQDFCLEIQTWIAERLRPGAIPSQLFTTCWQKARNLGHMEGFMGLGGNKVRFIGHGIGLAIDEYPVIAQGFDEPLEEGMTMALEPKIGIPGLGMVGVENTFEITPDGGKCLTGRIFDPIMI</sequence>
<keyword evidence="4" id="KW-1185">Reference proteome</keyword>
<dbReference type="EMBL" id="BDFE01000015">
    <property type="protein sequence ID" value="GAU08561.1"/>
    <property type="molecule type" value="Genomic_DNA"/>
</dbReference>
<protein>
    <submittedName>
        <fullName evidence="3">Peptidase M24</fullName>
    </submittedName>
</protein>
<accession>A0A194AHK1</accession>
<name>A0A194AHK1_9BACT</name>
<organism evidence="3 4">
    <name type="scientific">Desulfoplanes formicivorans</name>
    <dbReference type="NCBI Taxonomy" id="1592317"/>
    <lineage>
        <taxon>Bacteria</taxon>
        <taxon>Pseudomonadati</taxon>
        <taxon>Thermodesulfobacteriota</taxon>
        <taxon>Desulfovibrionia</taxon>
        <taxon>Desulfovibrionales</taxon>
        <taxon>Desulfoplanaceae</taxon>
        <taxon>Desulfoplanes</taxon>
    </lineage>
</organism>
<dbReference type="Proteomes" id="UP000095200">
    <property type="component" value="Unassembled WGS sequence"/>
</dbReference>
<dbReference type="PANTHER" id="PTHR46112">
    <property type="entry name" value="AMINOPEPTIDASE"/>
    <property type="match status" value="1"/>
</dbReference>
<dbReference type="InterPro" id="IPR029149">
    <property type="entry name" value="Creatin/AminoP/Spt16_N"/>
</dbReference>
<dbReference type="STRING" id="1592317.DPF_1274"/>
<feature type="domain" description="Peptidase M24" evidence="1">
    <location>
        <begin position="152"/>
        <end position="389"/>
    </location>
</feature>
<dbReference type="AlphaFoldDB" id="A0A194AHK1"/>
<dbReference type="SUPFAM" id="SSF53092">
    <property type="entry name" value="Creatinase/prolidase N-terminal domain"/>
    <property type="match status" value="1"/>
</dbReference>
<dbReference type="SUPFAM" id="SSF55920">
    <property type="entry name" value="Creatinase/aminopeptidase"/>
    <property type="match status" value="1"/>
</dbReference>
<dbReference type="InterPro" id="IPR000994">
    <property type="entry name" value="Pept_M24"/>
</dbReference>
<proteinExistence type="predicted"/>
<dbReference type="InterPro" id="IPR050659">
    <property type="entry name" value="Peptidase_M24B"/>
</dbReference>
<dbReference type="Gene3D" id="3.90.230.10">
    <property type="entry name" value="Creatinase/methionine aminopeptidase superfamily"/>
    <property type="match status" value="1"/>
</dbReference>
<evidence type="ECO:0000313" key="3">
    <source>
        <dbReference type="EMBL" id="GAU08561.1"/>
    </source>
</evidence>
<dbReference type="InterPro" id="IPR000587">
    <property type="entry name" value="Creatinase_N"/>
</dbReference>
<dbReference type="RefSeq" id="WP_069858796.1">
    <property type="nucleotide sequence ID" value="NZ_BDFE01000015.1"/>
</dbReference>
<dbReference type="CDD" id="cd01066">
    <property type="entry name" value="APP_MetAP"/>
    <property type="match status" value="1"/>
</dbReference>
<evidence type="ECO:0000259" key="2">
    <source>
        <dbReference type="Pfam" id="PF01321"/>
    </source>
</evidence>
<feature type="domain" description="Creatinase N-terminal" evidence="2">
    <location>
        <begin position="31"/>
        <end position="144"/>
    </location>
</feature>
<dbReference type="OrthoDB" id="9806388at2"/>
<dbReference type="InterPro" id="IPR036005">
    <property type="entry name" value="Creatinase/aminopeptidase-like"/>
</dbReference>
<evidence type="ECO:0000313" key="4">
    <source>
        <dbReference type="Proteomes" id="UP000095200"/>
    </source>
</evidence>
<reference evidence="4" key="1">
    <citation type="submission" date="2016-06" db="EMBL/GenBank/DDBJ databases">
        <title>Draft genome sequence of Desulfoplanes formicivorans strain Pf12B.</title>
        <authorList>
            <person name="Watanabe M."/>
            <person name="Kojima H."/>
            <person name="Fukui M."/>
        </authorList>
    </citation>
    <scope>NUCLEOTIDE SEQUENCE [LARGE SCALE GENOMIC DNA]</scope>
    <source>
        <strain evidence="4">Pf12B</strain>
    </source>
</reference>
<dbReference type="PANTHER" id="PTHR46112:SF2">
    <property type="entry name" value="XAA-PRO AMINOPEPTIDASE P-RELATED"/>
    <property type="match status" value="1"/>
</dbReference>
<comment type="caution">
    <text evidence="3">The sequence shown here is derived from an EMBL/GenBank/DDBJ whole genome shotgun (WGS) entry which is preliminary data.</text>
</comment>
<dbReference type="Pfam" id="PF01321">
    <property type="entry name" value="Creatinase_N"/>
    <property type="match status" value="1"/>
</dbReference>
<dbReference type="Pfam" id="PF00557">
    <property type="entry name" value="Peptidase_M24"/>
    <property type="match status" value="1"/>
</dbReference>
<evidence type="ECO:0000259" key="1">
    <source>
        <dbReference type="Pfam" id="PF00557"/>
    </source>
</evidence>
<gene>
    <name evidence="3" type="ORF">DPF_1274</name>
</gene>